<keyword evidence="3" id="KW-0805">Transcription regulation</keyword>
<reference evidence="9 10" key="1">
    <citation type="submission" date="2019-04" db="EMBL/GenBank/DDBJ databases">
        <title>Geobacter ruber sp. nov., ferric-reducing bacteria isolated from paddy soil.</title>
        <authorList>
            <person name="Xu Z."/>
            <person name="Masuda Y."/>
            <person name="Itoh H."/>
            <person name="Senoo K."/>
        </authorList>
    </citation>
    <scope>NUCLEOTIDE SEQUENCE [LARGE SCALE GENOMIC DNA]</scope>
    <source>
        <strain evidence="9 10">Red88</strain>
    </source>
</reference>
<keyword evidence="6" id="KW-0597">Phosphoprotein</keyword>
<evidence type="ECO:0000313" key="9">
    <source>
        <dbReference type="EMBL" id="KAA0890345.1"/>
    </source>
</evidence>
<protein>
    <submittedName>
        <fullName evidence="9">Sigma-54-dependent Fis family transcriptional regulator</fullName>
    </submittedName>
</protein>
<feature type="modified residue" description="4-aspartylphosphate" evidence="6">
    <location>
        <position position="54"/>
    </location>
</feature>
<dbReference type="PROSITE" id="PS00675">
    <property type="entry name" value="SIGMA54_INTERACT_1"/>
    <property type="match status" value="1"/>
</dbReference>
<dbReference type="InterPro" id="IPR002078">
    <property type="entry name" value="Sigma_54_int"/>
</dbReference>
<evidence type="ECO:0000256" key="5">
    <source>
        <dbReference type="ARBA" id="ARBA00023163"/>
    </source>
</evidence>
<evidence type="ECO:0000259" key="8">
    <source>
        <dbReference type="PROSITE" id="PS50110"/>
    </source>
</evidence>
<proteinExistence type="predicted"/>
<dbReference type="SMART" id="SM00448">
    <property type="entry name" value="REC"/>
    <property type="match status" value="1"/>
</dbReference>
<dbReference type="RefSeq" id="WP_149307818.1">
    <property type="nucleotide sequence ID" value="NZ_SRSD01000007.1"/>
</dbReference>
<keyword evidence="4" id="KW-0238">DNA-binding</keyword>
<dbReference type="Gene3D" id="3.40.50.2300">
    <property type="match status" value="1"/>
</dbReference>
<gene>
    <name evidence="9" type="ORF">ET418_11785</name>
</gene>
<dbReference type="PROSITE" id="PS50110">
    <property type="entry name" value="RESPONSE_REGULATORY"/>
    <property type="match status" value="1"/>
</dbReference>
<dbReference type="InterPro" id="IPR003593">
    <property type="entry name" value="AAA+_ATPase"/>
</dbReference>
<dbReference type="InterPro" id="IPR002197">
    <property type="entry name" value="HTH_Fis"/>
</dbReference>
<dbReference type="GO" id="GO:0043565">
    <property type="term" value="F:sequence-specific DNA binding"/>
    <property type="evidence" value="ECO:0007669"/>
    <property type="project" value="InterPro"/>
</dbReference>
<dbReference type="PROSITE" id="PS50045">
    <property type="entry name" value="SIGMA54_INTERACT_4"/>
    <property type="match status" value="1"/>
</dbReference>
<keyword evidence="1" id="KW-0547">Nucleotide-binding</keyword>
<dbReference type="GO" id="GO:0000160">
    <property type="term" value="P:phosphorelay signal transduction system"/>
    <property type="evidence" value="ECO:0007669"/>
    <property type="project" value="InterPro"/>
</dbReference>
<dbReference type="Pfam" id="PF02954">
    <property type="entry name" value="HTH_8"/>
    <property type="match status" value="1"/>
</dbReference>
<comment type="caution">
    <text evidence="9">The sequence shown here is derived from an EMBL/GenBank/DDBJ whole genome shotgun (WGS) entry which is preliminary data.</text>
</comment>
<dbReference type="SUPFAM" id="SSF46689">
    <property type="entry name" value="Homeodomain-like"/>
    <property type="match status" value="1"/>
</dbReference>
<name>A0A5A9XD31_9BACT</name>
<dbReference type="PROSITE" id="PS00676">
    <property type="entry name" value="SIGMA54_INTERACT_2"/>
    <property type="match status" value="1"/>
</dbReference>
<evidence type="ECO:0000256" key="2">
    <source>
        <dbReference type="ARBA" id="ARBA00022840"/>
    </source>
</evidence>
<dbReference type="CDD" id="cd00009">
    <property type="entry name" value="AAA"/>
    <property type="match status" value="1"/>
</dbReference>
<dbReference type="EMBL" id="SRSD01000007">
    <property type="protein sequence ID" value="KAA0890345.1"/>
    <property type="molecule type" value="Genomic_DNA"/>
</dbReference>
<organism evidence="9 10">
    <name type="scientific">Oryzomonas rubra</name>
    <dbReference type="NCBI Taxonomy" id="2509454"/>
    <lineage>
        <taxon>Bacteria</taxon>
        <taxon>Pseudomonadati</taxon>
        <taxon>Thermodesulfobacteriota</taxon>
        <taxon>Desulfuromonadia</taxon>
        <taxon>Geobacterales</taxon>
        <taxon>Geobacteraceae</taxon>
        <taxon>Oryzomonas</taxon>
    </lineage>
</organism>
<dbReference type="FunFam" id="3.40.50.300:FF:000006">
    <property type="entry name" value="DNA-binding transcriptional regulator NtrC"/>
    <property type="match status" value="1"/>
</dbReference>
<dbReference type="OrthoDB" id="9814761at2"/>
<dbReference type="InterPro" id="IPR027417">
    <property type="entry name" value="P-loop_NTPase"/>
</dbReference>
<dbReference type="PANTHER" id="PTHR32071:SF113">
    <property type="entry name" value="ALGINATE BIOSYNTHESIS TRANSCRIPTIONAL REGULATORY PROTEIN ALGB"/>
    <property type="match status" value="1"/>
</dbReference>
<dbReference type="Proteomes" id="UP000324298">
    <property type="component" value="Unassembled WGS sequence"/>
</dbReference>
<dbReference type="InterPro" id="IPR058031">
    <property type="entry name" value="AAA_lid_NorR"/>
</dbReference>
<dbReference type="PRINTS" id="PR01590">
    <property type="entry name" value="HTHFIS"/>
</dbReference>
<dbReference type="InterPro" id="IPR009057">
    <property type="entry name" value="Homeodomain-like_sf"/>
</dbReference>
<evidence type="ECO:0000259" key="7">
    <source>
        <dbReference type="PROSITE" id="PS50045"/>
    </source>
</evidence>
<evidence type="ECO:0000256" key="1">
    <source>
        <dbReference type="ARBA" id="ARBA00022741"/>
    </source>
</evidence>
<dbReference type="InterPro" id="IPR025662">
    <property type="entry name" value="Sigma_54_int_dom_ATP-bd_1"/>
</dbReference>
<evidence type="ECO:0000256" key="4">
    <source>
        <dbReference type="ARBA" id="ARBA00023125"/>
    </source>
</evidence>
<dbReference type="SUPFAM" id="SSF52172">
    <property type="entry name" value="CheY-like"/>
    <property type="match status" value="1"/>
</dbReference>
<dbReference type="AlphaFoldDB" id="A0A5A9XD31"/>
<dbReference type="SUPFAM" id="SSF52540">
    <property type="entry name" value="P-loop containing nucleoside triphosphate hydrolases"/>
    <property type="match status" value="1"/>
</dbReference>
<dbReference type="SMART" id="SM00382">
    <property type="entry name" value="AAA"/>
    <property type="match status" value="1"/>
</dbReference>
<dbReference type="InterPro" id="IPR011006">
    <property type="entry name" value="CheY-like_superfamily"/>
</dbReference>
<evidence type="ECO:0000256" key="3">
    <source>
        <dbReference type="ARBA" id="ARBA00023015"/>
    </source>
</evidence>
<dbReference type="GO" id="GO:0005524">
    <property type="term" value="F:ATP binding"/>
    <property type="evidence" value="ECO:0007669"/>
    <property type="project" value="UniProtKB-KW"/>
</dbReference>
<evidence type="ECO:0000256" key="6">
    <source>
        <dbReference type="PROSITE-ProRule" id="PRU00169"/>
    </source>
</evidence>
<dbReference type="GO" id="GO:0006355">
    <property type="term" value="P:regulation of DNA-templated transcription"/>
    <property type="evidence" value="ECO:0007669"/>
    <property type="project" value="InterPro"/>
</dbReference>
<dbReference type="PANTHER" id="PTHR32071">
    <property type="entry name" value="TRANSCRIPTIONAL REGULATORY PROTEIN"/>
    <property type="match status" value="1"/>
</dbReference>
<dbReference type="Pfam" id="PF00158">
    <property type="entry name" value="Sigma54_activat"/>
    <property type="match status" value="1"/>
</dbReference>
<sequence length="501" mass="56194">MNNHRILVADDEHLISSMLCFRLEKAGYVVETAASGGEALQKFHDFKPELVILDLYLPDAFGLDLLATMREDDVNLPFIVITASSFADLAVKAFKLGAVNFFGKPFNMEKVVQGVAQSLKEKQKKDVESISMERRKKTAPDQMIGNSPKMVDVFRLVNVCASTDAKTVLITGESGTGKELVARAVHQYSARAGATFVEVNCAAIPENLIENELFGHERGAYTDASKMQKGIFELANGGTIFLDEIGDMPTTMQTKLLKVMETKRFRRLGGEGEVETDVRIIAATNQDLPQMVADGRFRGDLYYRLNMLNICIPPLRERIEDIPALVQYFIQSLNAEYSKRVELVASEALEDLLSYSWPGNVRELRNVIERAMMLEKGKELTHFHLCKETPRNQQSLEPPPSTYTVFPVDNGRCFAGFQLPPEGISFEEVEKQLITLALESANGNQSKAAKSLKMSRDTLRYRLKKFGISEYADQTSCNVLKDDVPSDLKRERYNDSKWANC</sequence>
<dbReference type="InterPro" id="IPR025943">
    <property type="entry name" value="Sigma_54_int_dom_ATP-bd_2"/>
</dbReference>
<keyword evidence="10" id="KW-1185">Reference proteome</keyword>
<dbReference type="PROSITE" id="PS00688">
    <property type="entry name" value="SIGMA54_INTERACT_3"/>
    <property type="match status" value="1"/>
</dbReference>
<evidence type="ECO:0000313" key="10">
    <source>
        <dbReference type="Proteomes" id="UP000324298"/>
    </source>
</evidence>
<keyword evidence="2" id="KW-0067">ATP-binding</keyword>
<feature type="domain" description="Sigma-54 factor interaction" evidence="7">
    <location>
        <begin position="143"/>
        <end position="373"/>
    </location>
</feature>
<dbReference type="InterPro" id="IPR001789">
    <property type="entry name" value="Sig_transdc_resp-reg_receiver"/>
</dbReference>
<dbReference type="Pfam" id="PF25601">
    <property type="entry name" value="AAA_lid_14"/>
    <property type="match status" value="1"/>
</dbReference>
<accession>A0A5A9XD31</accession>
<keyword evidence="5" id="KW-0804">Transcription</keyword>
<dbReference type="Pfam" id="PF00072">
    <property type="entry name" value="Response_reg"/>
    <property type="match status" value="1"/>
</dbReference>
<dbReference type="Gene3D" id="3.40.50.300">
    <property type="entry name" value="P-loop containing nucleotide triphosphate hydrolases"/>
    <property type="match status" value="1"/>
</dbReference>
<dbReference type="Gene3D" id="1.10.10.60">
    <property type="entry name" value="Homeodomain-like"/>
    <property type="match status" value="1"/>
</dbReference>
<dbReference type="Gene3D" id="1.10.8.60">
    <property type="match status" value="1"/>
</dbReference>
<feature type="domain" description="Response regulatory" evidence="8">
    <location>
        <begin position="5"/>
        <end position="119"/>
    </location>
</feature>
<dbReference type="CDD" id="cd00156">
    <property type="entry name" value="REC"/>
    <property type="match status" value="1"/>
</dbReference>
<dbReference type="InterPro" id="IPR025944">
    <property type="entry name" value="Sigma_54_int_dom_CS"/>
</dbReference>